<reference evidence="3 4" key="1">
    <citation type="submission" date="2019-08" db="EMBL/GenBank/DDBJ databases">
        <title>Bacillus genomes from the desert of Cuatro Cienegas, Coahuila.</title>
        <authorList>
            <person name="Olmedo-Alvarez G."/>
        </authorList>
    </citation>
    <scope>NUCLEOTIDE SEQUENCE [LARGE SCALE GENOMIC DNA]</scope>
    <source>
        <strain evidence="3 4">CH28_1T</strain>
    </source>
</reference>
<evidence type="ECO:0000313" key="4">
    <source>
        <dbReference type="Proteomes" id="UP000322524"/>
    </source>
</evidence>
<name>A0A5D4SXK1_9BACI</name>
<dbReference type="RefSeq" id="WP_148989095.1">
    <property type="nucleotide sequence ID" value="NZ_VTEV01000006.1"/>
</dbReference>
<comment type="caution">
    <text evidence="3">The sequence shown here is derived from an EMBL/GenBank/DDBJ whole genome shotgun (WGS) entry which is preliminary data.</text>
</comment>
<dbReference type="AlphaFoldDB" id="A0A5D4SXK1"/>
<dbReference type="Proteomes" id="UP000322524">
    <property type="component" value="Unassembled WGS sequence"/>
</dbReference>
<accession>A0A5D4SXK1</accession>
<organism evidence="3 4">
    <name type="scientific">Sutcliffiella horikoshii</name>
    <dbReference type="NCBI Taxonomy" id="79883"/>
    <lineage>
        <taxon>Bacteria</taxon>
        <taxon>Bacillati</taxon>
        <taxon>Bacillota</taxon>
        <taxon>Bacilli</taxon>
        <taxon>Bacillales</taxon>
        <taxon>Bacillaceae</taxon>
        <taxon>Sutcliffiella</taxon>
    </lineage>
</organism>
<evidence type="ECO:0000256" key="1">
    <source>
        <dbReference type="SAM" id="MobiDB-lite"/>
    </source>
</evidence>
<dbReference type="Pfam" id="PF18952">
    <property type="entry name" value="DUF5696"/>
    <property type="match status" value="1"/>
</dbReference>
<protein>
    <submittedName>
        <fullName evidence="3">Uncharacterized protein</fullName>
    </submittedName>
</protein>
<proteinExistence type="predicted"/>
<evidence type="ECO:0000313" key="3">
    <source>
        <dbReference type="EMBL" id="TYS66942.1"/>
    </source>
</evidence>
<sequence length="753" mass="85034">MFKKILLIILIAILPVSVFAESLTSKEELEEIEVETELGEETLRFDSNQFTKPERENKPLPEGNLEGFTKVTENDKLALYVQEASLAIKIQNKQTGYIWHSGVDNAENYRLNNTWTDMVQSALTIDYLDRRGNIKTESILTEETQPSIQMNADGFTAEIDFRGSSIEVVLNVTLEDENIVIDVPNEGVQDGTYNKIVAMKVYPFLGAAHMDDITGYLFIPDGSGALMRFEKSAFRSDTPFIGSIYGEDEGFTRPQSTEDDYTYPAQKISVPVYGAVHGVKQNAFITSIEEGQSYGRVLAYPSGASTDFYWVTSDYQYRFNYFQPTSKSMGGFNVYQEEKNNFNIKQKVMFLSDEEADYVGMANRYQQHLEDKGTLSNNNEDKVDLRLELLGGETKKGLIWNSVEQMTEIQDIPRFVEELEQNDVDNLHVVLRGWTKGGLTGTLPQKFPLEKKVGSKGELEETIQTLEKKDIPFYLHTDFTTAFDGASGFSGSKDVSKKINGQPMTQNQFGYSSYYLSPAKSLEIAKKDAADFKDHGVENIAVETTASKLFSDFNKGMSSSRAEMIGLNQELFAHYQEQGINLSLYRPNDYAWGYMDKYLDMPMYSSNYMFVTDTVPFLQIVLKGYKPYYATFSNFSHNPTEEVLRMIEFGAYPSFYLTRESAQLLMKTPSRGLYTSEFASWKEELISQYTQVKESLGKVENSSIVDRIVHQQGVSEVVYENGVSIIVNYTDSDVTIDGTTVAATSFSIKEGGN</sequence>
<dbReference type="EMBL" id="VTEV01000006">
    <property type="protein sequence ID" value="TYS66942.1"/>
    <property type="molecule type" value="Genomic_DNA"/>
</dbReference>
<keyword evidence="2" id="KW-0732">Signal</keyword>
<feature type="region of interest" description="Disordered" evidence="1">
    <location>
        <begin position="46"/>
        <end position="67"/>
    </location>
</feature>
<dbReference type="OrthoDB" id="9793135at2"/>
<feature type="chain" id="PRO_5022968176" evidence="2">
    <location>
        <begin position="21"/>
        <end position="753"/>
    </location>
</feature>
<feature type="signal peptide" evidence="2">
    <location>
        <begin position="1"/>
        <end position="20"/>
    </location>
</feature>
<dbReference type="Gene3D" id="3.20.20.80">
    <property type="entry name" value="Glycosidases"/>
    <property type="match status" value="1"/>
</dbReference>
<evidence type="ECO:0000256" key="2">
    <source>
        <dbReference type="SAM" id="SignalP"/>
    </source>
</evidence>
<dbReference type="InterPro" id="IPR043751">
    <property type="entry name" value="DUF5696"/>
</dbReference>
<dbReference type="STRING" id="79883.GCA_001636495_01189"/>
<gene>
    <name evidence="3" type="ORF">FZC76_15535</name>
</gene>